<sequence>MSTLAVSDKAAIQIPLKLILVPYPSHKGQSSIVHKSKRLLTFIRHNPRPSGEPNGGTFGDHGREQTPHHRAPITPVAYPMNGATCARTRRKQWFTNPFWLTNPITLVAWNNPPPFLALAGGVGLFTCDQHHRGGRKLSLRYNLVGKRRREDSTSINLKEMNCKMADWTELVQG</sequence>
<dbReference type="EMBL" id="OD568126">
    <property type="protein sequence ID" value="CAD7446589.1"/>
    <property type="molecule type" value="Genomic_DNA"/>
</dbReference>
<gene>
    <name evidence="2" type="ORF">TBIB3V08_LOCUS8916</name>
</gene>
<reference evidence="2" key="1">
    <citation type="submission" date="2020-11" db="EMBL/GenBank/DDBJ databases">
        <authorList>
            <person name="Tran Van P."/>
        </authorList>
    </citation>
    <scope>NUCLEOTIDE SEQUENCE</scope>
</reference>
<protein>
    <submittedName>
        <fullName evidence="2">Uncharacterized protein</fullName>
    </submittedName>
</protein>
<accession>A0A7R9F3Y6</accession>
<feature type="region of interest" description="Disordered" evidence="1">
    <location>
        <begin position="44"/>
        <end position="77"/>
    </location>
</feature>
<evidence type="ECO:0000313" key="2">
    <source>
        <dbReference type="EMBL" id="CAD7446589.1"/>
    </source>
</evidence>
<evidence type="ECO:0000256" key="1">
    <source>
        <dbReference type="SAM" id="MobiDB-lite"/>
    </source>
</evidence>
<name>A0A7R9F3Y6_9NEOP</name>
<dbReference type="AlphaFoldDB" id="A0A7R9F3Y6"/>
<proteinExistence type="predicted"/>
<organism evidence="2">
    <name type="scientific">Timema bartmani</name>
    <dbReference type="NCBI Taxonomy" id="61472"/>
    <lineage>
        <taxon>Eukaryota</taxon>
        <taxon>Metazoa</taxon>
        <taxon>Ecdysozoa</taxon>
        <taxon>Arthropoda</taxon>
        <taxon>Hexapoda</taxon>
        <taxon>Insecta</taxon>
        <taxon>Pterygota</taxon>
        <taxon>Neoptera</taxon>
        <taxon>Polyneoptera</taxon>
        <taxon>Phasmatodea</taxon>
        <taxon>Timematodea</taxon>
        <taxon>Timematoidea</taxon>
        <taxon>Timematidae</taxon>
        <taxon>Timema</taxon>
    </lineage>
</organism>